<evidence type="ECO:0000259" key="1">
    <source>
        <dbReference type="Pfam" id="PF12867"/>
    </source>
</evidence>
<evidence type="ECO:0000313" key="4">
    <source>
        <dbReference type="Proteomes" id="UP000053881"/>
    </source>
</evidence>
<dbReference type="PATRIC" id="fig|217031.4.peg.3258"/>
<accession>A0A0Q9Y773</accession>
<evidence type="ECO:0000313" key="2">
    <source>
        <dbReference type="EMBL" id="KRG12878.1"/>
    </source>
</evidence>
<evidence type="ECO:0000313" key="5">
    <source>
        <dbReference type="Proteomes" id="UP000077881"/>
    </source>
</evidence>
<dbReference type="OrthoDB" id="2427314at2"/>
<reference evidence="2 4" key="2">
    <citation type="submission" date="2015-06" db="EMBL/GenBank/DDBJ databases">
        <title>Genome sequencing project of Bacillus galactosidilyticus PL133.</title>
        <authorList>
            <person name="Gaiero J."/>
            <person name="Nicol R."/>
            <person name="Habash M."/>
        </authorList>
    </citation>
    <scope>NUCLEOTIDE SEQUENCE [LARGE SCALE GENOMIC DNA]</scope>
    <source>
        <strain evidence="2 4">PL133</strain>
    </source>
</reference>
<dbReference type="SUPFAM" id="SSF109854">
    <property type="entry name" value="DinB/YfiT-like putative metalloenzymes"/>
    <property type="match status" value="1"/>
</dbReference>
<dbReference type="Proteomes" id="UP000077881">
    <property type="component" value="Unassembled WGS sequence"/>
</dbReference>
<dbReference type="STRING" id="217031.ABB05_12195"/>
<protein>
    <recommendedName>
        <fullName evidence="1">DinB-like domain-containing protein</fullName>
    </recommendedName>
</protein>
<dbReference type="InterPro" id="IPR034660">
    <property type="entry name" value="DinB/YfiT-like"/>
</dbReference>
<dbReference type="EMBL" id="LGPB01000085">
    <property type="protein sequence ID" value="KRG12878.1"/>
    <property type="molecule type" value="Genomic_DNA"/>
</dbReference>
<name>A0A0Q9Y773_9BACI</name>
<feature type="domain" description="DinB-like" evidence="1">
    <location>
        <begin position="10"/>
        <end position="110"/>
    </location>
</feature>
<organism evidence="2 4">
    <name type="scientific">Lederbergia galactosidilytica</name>
    <dbReference type="NCBI Taxonomy" id="217031"/>
    <lineage>
        <taxon>Bacteria</taxon>
        <taxon>Bacillati</taxon>
        <taxon>Bacillota</taxon>
        <taxon>Bacilli</taxon>
        <taxon>Bacillales</taxon>
        <taxon>Bacillaceae</taxon>
        <taxon>Lederbergia</taxon>
    </lineage>
</organism>
<gene>
    <name evidence="3" type="ORF">ABB05_12195</name>
    <name evidence="2" type="ORF">ACA29_09805</name>
</gene>
<dbReference type="RefSeq" id="WP_128738568.1">
    <property type="nucleotide sequence ID" value="NZ_JAGGKH010000027.1"/>
</dbReference>
<dbReference type="EMBL" id="LDJR01000049">
    <property type="protein sequence ID" value="OAK70732.1"/>
    <property type="molecule type" value="Genomic_DNA"/>
</dbReference>
<dbReference type="AlphaFoldDB" id="A0A0Q9Y773"/>
<dbReference type="Gene3D" id="1.20.120.450">
    <property type="entry name" value="dinb family like domain"/>
    <property type="match status" value="1"/>
</dbReference>
<reference evidence="3 5" key="1">
    <citation type="submission" date="2015-05" db="EMBL/GenBank/DDBJ databases">
        <title>Comparison of genome.</title>
        <authorList>
            <person name="Zheng Z."/>
            <person name="Sun M."/>
        </authorList>
    </citation>
    <scope>NUCLEOTIDE SEQUENCE [LARGE SCALE GENOMIC DNA]</scope>
    <source>
        <strain evidence="3 5">G25-74</strain>
    </source>
</reference>
<dbReference type="Pfam" id="PF12867">
    <property type="entry name" value="DinB_2"/>
    <property type="match status" value="1"/>
</dbReference>
<evidence type="ECO:0000313" key="3">
    <source>
        <dbReference type="EMBL" id="OAK70732.1"/>
    </source>
</evidence>
<sequence length="117" mass="13442">MDCQAALHQIEVAVETIDQIIDTLLEEDLLKQPTPYKHSIGELLEHLALICVADRLIANEASKEEMESFYSNISYKTLALIKDGLRTNFKTLKTEYLNLTDEELKRETTSYWGVTYT</sequence>
<keyword evidence="5" id="KW-1185">Reference proteome</keyword>
<proteinExistence type="predicted"/>
<dbReference type="Proteomes" id="UP000053881">
    <property type="component" value="Unassembled WGS sequence"/>
</dbReference>
<dbReference type="InterPro" id="IPR024775">
    <property type="entry name" value="DinB-like"/>
</dbReference>
<comment type="caution">
    <text evidence="2">The sequence shown here is derived from an EMBL/GenBank/DDBJ whole genome shotgun (WGS) entry which is preliminary data.</text>
</comment>